<comment type="caution">
    <text evidence="8">The sequence shown here is derived from an EMBL/GenBank/DDBJ whole genome shotgun (WGS) entry which is preliminary data.</text>
</comment>
<dbReference type="InterPro" id="IPR027417">
    <property type="entry name" value="P-loop_NTPase"/>
</dbReference>
<evidence type="ECO:0000313" key="9">
    <source>
        <dbReference type="Proteomes" id="UP000444185"/>
    </source>
</evidence>
<dbReference type="Proteomes" id="UP000444185">
    <property type="component" value="Unassembled WGS sequence"/>
</dbReference>
<dbReference type="PANTHER" id="PTHR43499">
    <property type="entry name" value="ABC TRANSPORTER I FAMILY MEMBER 1"/>
    <property type="match status" value="1"/>
</dbReference>
<evidence type="ECO:0000313" key="8">
    <source>
        <dbReference type="EMBL" id="MXO49905.1"/>
    </source>
</evidence>
<keyword evidence="3" id="KW-0201">Cytochrome c-type biogenesis</keyword>
<feature type="domain" description="ABC transporter" evidence="7">
    <location>
        <begin position="5"/>
        <end position="193"/>
    </location>
</feature>
<dbReference type="InterPro" id="IPR003439">
    <property type="entry name" value="ABC_transporter-like_ATP-bd"/>
</dbReference>
<evidence type="ECO:0000256" key="1">
    <source>
        <dbReference type="ARBA" id="ARBA00022448"/>
    </source>
</evidence>
<dbReference type="SMART" id="SM00382">
    <property type="entry name" value="AAA"/>
    <property type="match status" value="1"/>
</dbReference>
<dbReference type="NCBIfam" id="TIGR01189">
    <property type="entry name" value="ccmA"/>
    <property type="match status" value="1"/>
</dbReference>
<dbReference type="GO" id="GO:0016887">
    <property type="term" value="F:ATP hydrolysis activity"/>
    <property type="evidence" value="ECO:0007669"/>
    <property type="project" value="InterPro"/>
</dbReference>
<dbReference type="Pfam" id="PF00005">
    <property type="entry name" value="ABC_tran"/>
    <property type="match status" value="1"/>
</dbReference>
<sequence length="193" mass="20654">MQARLAAMDLACRRGERLLFRGLSFSCEPGAALQLAGANGIGKSSLIRILAGLLRPFAGQVESEGAMGLVDERLALDANLPLGQALAFWESLDGCRDAGRAFEVLQLDPLLDVPVRYLSTGQKKRAALARLLNRNCPIWLLDEPLNGLDTQAMKSVEALVALHCGRGGIAVVASHQPMALPDPQKIDLARFSA</sequence>
<dbReference type="EMBL" id="WTYF01000003">
    <property type="protein sequence ID" value="MXO49905.1"/>
    <property type="molecule type" value="Genomic_DNA"/>
</dbReference>
<dbReference type="Gene3D" id="3.40.50.300">
    <property type="entry name" value="P-loop containing nucleotide triphosphate hydrolases"/>
    <property type="match status" value="1"/>
</dbReference>
<evidence type="ECO:0000256" key="3">
    <source>
        <dbReference type="ARBA" id="ARBA00022748"/>
    </source>
</evidence>
<proteinExistence type="predicted"/>
<keyword evidence="4 8" id="KW-0067">ATP-binding</keyword>
<evidence type="ECO:0000256" key="4">
    <source>
        <dbReference type="ARBA" id="ARBA00022840"/>
    </source>
</evidence>
<dbReference type="GO" id="GO:0005524">
    <property type="term" value="F:ATP binding"/>
    <property type="evidence" value="ECO:0007669"/>
    <property type="project" value="UniProtKB-KW"/>
</dbReference>
<keyword evidence="1" id="KW-0813">Transport</keyword>
<evidence type="ECO:0000256" key="2">
    <source>
        <dbReference type="ARBA" id="ARBA00022741"/>
    </source>
</evidence>
<dbReference type="OrthoDB" id="9800654at2"/>
<evidence type="ECO:0000259" key="7">
    <source>
        <dbReference type="PROSITE" id="PS50893"/>
    </source>
</evidence>
<gene>
    <name evidence="8" type="primary">ccmA</name>
    <name evidence="8" type="ORF">GRI42_01145</name>
</gene>
<keyword evidence="2" id="KW-0547">Nucleotide-binding</keyword>
<dbReference type="PROSITE" id="PS50893">
    <property type="entry name" value="ABC_TRANSPORTER_2"/>
    <property type="match status" value="1"/>
</dbReference>
<protein>
    <submittedName>
        <fullName evidence="8">Heme ABC exporter ATP-binding protein CcmA</fullName>
    </submittedName>
</protein>
<dbReference type="InterPro" id="IPR003593">
    <property type="entry name" value="AAA+_ATPase"/>
</dbReference>
<dbReference type="GO" id="GO:0022857">
    <property type="term" value="F:transmembrane transporter activity"/>
    <property type="evidence" value="ECO:0007669"/>
    <property type="project" value="InterPro"/>
</dbReference>
<dbReference type="AlphaFoldDB" id="A0A844XV00"/>
<keyword evidence="9" id="KW-1185">Reference proteome</keyword>
<dbReference type="PANTHER" id="PTHR43499:SF1">
    <property type="entry name" value="ABC TRANSPORTER I FAMILY MEMBER 1"/>
    <property type="match status" value="1"/>
</dbReference>
<keyword evidence="5" id="KW-1278">Translocase</keyword>
<organism evidence="8 9">
    <name type="scientific">Qipengyuania gaetbuli</name>
    <dbReference type="NCBI Taxonomy" id="266952"/>
    <lineage>
        <taxon>Bacteria</taxon>
        <taxon>Pseudomonadati</taxon>
        <taxon>Pseudomonadota</taxon>
        <taxon>Alphaproteobacteria</taxon>
        <taxon>Sphingomonadales</taxon>
        <taxon>Erythrobacteraceae</taxon>
        <taxon>Qipengyuania</taxon>
    </lineage>
</organism>
<dbReference type="InterPro" id="IPR005895">
    <property type="entry name" value="ABC_transptr_haem_export_CcmA"/>
</dbReference>
<accession>A0A844XV00</accession>
<name>A0A844XV00_9SPHN</name>
<evidence type="ECO:0000256" key="5">
    <source>
        <dbReference type="ARBA" id="ARBA00022967"/>
    </source>
</evidence>
<dbReference type="GO" id="GO:0017004">
    <property type="term" value="P:cytochrome complex assembly"/>
    <property type="evidence" value="ECO:0007669"/>
    <property type="project" value="UniProtKB-KW"/>
</dbReference>
<reference evidence="8 9" key="1">
    <citation type="submission" date="2019-12" db="EMBL/GenBank/DDBJ databases">
        <title>Genomic-based taxomic classification of the family Erythrobacteraceae.</title>
        <authorList>
            <person name="Xu L."/>
        </authorList>
    </citation>
    <scope>NUCLEOTIDE SEQUENCE [LARGE SCALE GENOMIC DNA]</scope>
    <source>
        <strain evidence="8 9">DSM 16225</strain>
    </source>
</reference>
<evidence type="ECO:0000256" key="6">
    <source>
        <dbReference type="ARBA" id="ARBA00023136"/>
    </source>
</evidence>
<keyword evidence="6" id="KW-0472">Membrane</keyword>
<dbReference type="SUPFAM" id="SSF52540">
    <property type="entry name" value="P-loop containing nucleoside triphosphate hydrolases"/>
    <property type="match status" value="1"/>
</dbReference>
<dbReference type="RefSeq" id="WP_160606238.1">
    <property type="nucleotide sequence ID" value="NZ_WTYF01000003.1"/>
</dbReference>